<dbReference type="EMBL" id="CU459003">
    <property type="protein sequence ID" value="CAM75745.1"/>
    <property type="molecule type" value="Genomic_DNA"/>
</dbReference>
<name>A4TYN8_9PROT</name>
<dbReference type="Pfam" id="PF24752">
    <property type="entry name" value="DUF7697"/>
    <property type="match status" value="1"/>
</dbReference>
<accession>A4TYN8</accession>
<reference evidence="1" key="1">
    <citation type="journal article" date="2007" name="J. Bacteriol.">
        <title>Comparative genome analysis of four magnetotactic bacteria reveals a complex set of group-specific genes implicated in magnetosome biomineralization and function.</title>
        <authorList>
            <person name="Richter M."/>
            <person name="Kube M."/>
            <person name="Bazylinski D.A."/>
            <person name="Lombardot T."/>
            <person name="Gloeckner F.O."/>
            <person name="Reinhardt R."/>
            <person name="Schueler D."/>
        </authorList>
    </citation>
    <scope>NUCLEOTIDE SEQUENCE</scope>
    <source>
        <strain evidence="1">MSR-1</strain>
    </source>
</reference>
<dbReference type="AlphaFoldDB" id="A4TYN8"/>
<evidence type="ECO:0000313" key="1">
    <source>
        <dbReference type="EMBL" id="CAM75745.1"/>
    </source>
</evidence>
<sequence>MTETGWQAWELLTGSIGTIRLGPRGGITGLDLPALLIQAEALGYDQSQLARLLPFAERGMVTGAAKTQTET</sequence>
<proteinExistence type="predicted"/>
<organism evidence="1">
    <name type="scientific">Magnetospirillum gryphiswaldense</name>
    <dbReference type="NCBI Taxonomy" id="55518"/>
    <lineage>
        <taxon>Bacteria</taxon>
        <taxon>Pseudomonadati</taxon>
        <taxon>Pseudomonadota</taxon>
        <taxon>Alphaproteobacteria</taxon>
        <taxon>Rhodospirillales</taxon>
        <taxon>Rhodospirillaceae</taxon>
        <taxon>Magnetospirillum</taxon>
    </lineage>
</organism>
<gene>
    <name evidence="1" type="ORF">MGR_2322</name>
</gene>
<dbReference type="InterPro" id="IPR056114">
    <property type="entry name" value="DUF7697"/>
</dbReference>
<protein>
    <submittedName>
        <fullName evidence="1">Uncharacterized protein</fullName>
    </submittedName>
</protein>